<dbReference type="InterPro" id="IPR000490">
    <property type="entry name" value="Glyco_hydro_17"/>
</dbReference>
<dbReference type="InterPro" id="IPR017853">
    <property type="entry name" value="GH"/>
</dbReference>
<name>A0A822YT35_NELNU</name>
<dbReference type="Gene3D" id="3.20.20.80">
    <property type="entry name" value="Glycosidases"/>
    <property type="match status" value="1"/>
</dbReference>
<gene>
    <name evidence="6" type="ORF">HUJ06_005902</name>
</gene>
<comment type="caution">
    <text evidence="6">The sequence shown here is derived from an EMBL/GenBank/DDBJ whole genome shotgun (WGS) entry which is preliminary data.</text>
</comment>
<proteinExistence type="inferred from homology"/>
<protein>
    <recommendedName>
        <fullName evidence="8">Glucan endo-1,3-beta-D-glucosidase</fullName>
    </recommendedName>
</protein>
<dbReference type="PROSITE" id="PS00587">
    <property type="entry name" value="GLYCOSYL_HYDROL_F17"/>
    <property type="match status" value="1"/>
</dbReference>
<keyword evidence="2 5" id="KW-0378">Hydrolase</keyword>
<evidence type="ECO:0000256" key="5">
    <source>
        <dbReference type="RuleBase" id="RU004336"/>
    </source>
</evidence>
<evidence type="ECO:0008006" key="8">
    <source>
        <dbReference type="Google" id="ProtNLM"/>
    </source>
</evidence>
<dbReference type="Proteomes" id="UP000607653">
    <property type="component" value="Unassembled WGS sequence"/>
</dbReference>
<dbReference type="EMBL" id="DUZY01000004">
    <property type="protein sequence ID" value="DAD35263.1"/>
    <property type="molecule type" value="Genomic_DNA"/>
</dbReference>
<evidence type="ECO:0000256" key="1">
    <source>
        <dbReference type="ARBA" id="ARBA00008773"/>
    </source>
</evidence>
<dbReference type="GO" id="GO:0004553">
    <property type="term" value="F:hydrolase activity, hydrolyzing O-glycosyl compounds"/>
    <property type="evidence" value="ECO:0007669"/>
    <property type="project" value="InterPro"/>
</dbReference>
<sequence length="114" mass="12580">MLDSVIFAMTKLGFPNVRLVIAEIGWPNAGDVDQIGANIFNAATYNRNLIRRMTSKLATGAPARPSVVIPTFIFALYNENQKGGPGTERHWGLLSPNETSVYEVDLTEKRSELD</sequence>
<accession>A0A822YT35</accession>
<evidence type="ECO:0000313" key="6">
    <source>
        <dbReference type="EMBL" id="DAD35263.1"/>
    </source>
</evidence>
<evidence type="ECO:0000256" key="3">
    <source>
        <dbReference type="ARBA" id="ARBA00023295"/>
    </source>
</evidence>
<keyword evidence="3 5" id="KW-0326">Glycosidase</keyword>
<evidence type="ECO:0000256" key="4">
    <source>
        <dbReference type="RuleBase" id="RU004335"/>
    </source>
</evidence>
<dbReference type="Pfam" id="PF00332">
    <property type="entry name" value="Glyco_hydro_17"/>
    <property type="match status" value="1"/>
</dbReference>
<keyword evidence="7" id="KW-1185">Reference proteome</keyword>
<dbReference type="InterPro" id="IPR044965">
    <property type="entry name" value="Glyco_hydro_17_plant"/>
</dbReference>
<evidence type="ECO:0000313" key="7">
    <source>
        <dbReference type="Proteomes" id="UP000607653"/>
    </source>
</evidence>
<dbReference type="SUPFAM" id="SSF51445">
    <property type="entry name" value="(Trans)glycosidases"/>
    <property type="match status" value="1"/>
</dbReference>
<reference evidence="6 7" key="1">
    <citation type="journal article" date="2020" name="Mol. Biol. Evol.">
        <title>Distinct Expression and Methylation Patterns for Genes with Different Fates following a Single Whole-Genome Duplication in Flowering Plants.</title>
        <authorList>
            <person name="Shi T."/>
            <person name="Rahmani R.S."/>
            <person name="Gugger P.F."/>
            <person name="Wang M."/>
            <person name="Li H."/>
            <person name="Zhang Y."/>
            <person name="Li Z."/>
            <person name="Wang Q."/>
            <person name="Van de Peer Y."/>
            <person name="Marchal K."/>
            <person name="Chen J."/>
        </authorList>
    </citation>
    <scope>NUCLEOTIDE SEQUENCE [LARGE SCALE GENOMIC DNA]</scope>
    <source>
        <tissue evidence="6">Leaf</tissue>
    </source>
</reference>
<dbReference type="GO" id="GO:0005975">
    <property type="term" value="P:carbohydrate metabolic process"/>
    <property type="evidence" value="ECO:0007669"/>
    <property type="project" value="InterPro"/>
</dbReference>
<evidence type="ECO:0000256" key="2">
    <source>
        <dbReference type="ARBA" id="ARBA00022801"/>
    </source>
</evidence>
<dbReference type="PANTHER" id="PTHR32227">
    <property type="entry name" value="GLUCAN ENDO-1,3-BETA-GLUCOSIDASE BG1-RELATED-RELATED"/>
    <property type="match status" value="1"/>
</dbReference>
<dbReference type="AlphaFoldDB" id="A0A822YT35"/>
<comment type="similarity">
    <text evidence="1 4">Belongs to the glycosyl hydrolase 17 family.</text>
</comment>
<organism evidence="6 7">
    <name type="scientific">Nelumbo nucifera</name>
    <name type="common">Sacred lotus</name>
    <dbReference type="NCBI Taxonomy" id="4432"/>
    <lineage>
        <taxon>Eukaryota</taxon>
        <taxon>Viridiplantae</taxon>
        <taxon>Streptophyta</taxon>
        <taxon>Embryophyta</taxon>
        <taxon>Tracheophyta</taxon>
        <taxon>Spermatophyta</taxon>
        <taxon>Magnoliopsida</taxon>
        <taxon>Proteales</taxon>
        <taxon>Nelumbonaceae</taxon>
        <taxon>Nelumbo</taxon>
    </lineage>
</organism>